<comment type="similarity">
    <text evidence="1">Belongs to the 'phage' integrase family.</text>
</comment>
<dbReference type="InterPro" id="IPR044068">
    <property type="entry name" value="CB"/>
</dbReference>
<evidence type="ECO:0000256" key="3">
    <source>
        <dbReference type="ARBA" id="ARBA00023125"/>
    </source>
</evidence>
<organism evidence="8 9">
    <name type="scientific">Caulobacter henricii</name>
    <dbReference type="NCBI Taxonomy" id="69395"/>
    <lineage>
        <taxon>Bacteria</taxon>
        <taxon>Pseudomonadati</taxon>
        <taxon>Pseudomonadota</taxon>
        <taxon>Alphaproteobacteria</taxon>
        <taxon>Caulobacterales</taxon>
        <taxon>Caulobacteraceae</taxon>
        <taxon>Caulobacter</taxon>
    </lineage>
</organism>
<dbReference type="AlphaFoldDB" id="A0A0P0P160"/>
<feature type="domain" description="Tyr recombinase" evidence="6">
    <location>
        <begin position="160"/>
        <end position="348"/>
    </location>
</feature>
<gene>
    <name evidence="8" type="ORF">AQ619_13075</name>
</gene>
<evidence type="ECO:0000313" key="8">
    <source>
        <dbReference type="EMBL" id="ALL14197.1"/>
    </source>
</evidence>
<sequence length="366" mass="40569">MHSKTSVSEYWYAWRGGPRILRVKARSDDELARLVAKAAPDAILAFKDLSYSGGDTVTLDDLITRYLIALQAMAGAPRTKQDMRGYLEKIREDLGALDIRALESKQARLFLIKWRDRRSATPKTADQLLGALSKVILWAVDRGELSSNPIADVRGLYTPPDRSALIWEAQHLEILFKYANPAFVSLVQVAIHTGLRLGDLRRLNWSAVGRDAIVFQTGKSNRKRTVVIPITDPLRAILDALPRYDSVTVLNSARGRPWSEGGVEGAIQAAKRKALAAAQAERGPDAVTRIQHLRIHDMRGTAATNFMVHGGLEDEDIATILGWKPDAVGEIRRRYISGQAIGLAIVRRMRENRARAEIVKAAVKTA</sequence>
<dbReference type="InterPro" id="IPR011010">
    <property type="entry name" value="DNA_brk_join_enz"/>
</dbReference>
<dbReference type="EMBL" id="CP013002">
    <property type="protein sequence ID" value="ALL14197.1"/>
    <property type="molecule type" value="Genomic_DNA"/>
</dbReference>
<keyword evidence="4" id="KW-0233">DNA recombination</keyword>
<dbReference type="InterPro" id="IPR050808">
    <property type="entry name" value="Phage_Integrase"/>
</dbReference>
<reference evidence="8 9" key="1">
    <citation type="submission" date="2015-10" db="EMBL/GenBank/DDBJ databases">
        <title>Conservation of the essential genome among Caulobacter and Brevundimonas species.</title>
        <authorList>
            <person name="Scott D."/>
            <person name="Ely B."/>
        </authorList>
    </citation>
    <scope>NUCLEOTIDE SEQUENCE [LARGE SCALE GENOMIC DNA]</scope>
    <source>
        <strain evidence="8 9">CB4</strain>
    </source>
</reference>
<dbReference type="GO" id="GO:0006310">
    <property type="term" value="P:DNA recombination"/>
    <property type="evidence" value="ECO:0007669"/>
    <property type="project" value="UniProtKB-KW"/>
</dbReference>
<dbReference type="Gene3D" id="1.10.150.130">
    <property type="match status" value="1"/>
</dbReference>
<dbReference type="STRING" id="69395.AQ619_13075"/>
<keyword evidence="2" id="KW-0229">DNA integration</keyword>
<dbReference type="GO" id="GO:0003677">
    <property type="term" value="F:DNA binding"/>
    <property type="evidence" value="ECO:0007669"/>
    <property type="project" value="UniProtKB-UniRule"/>
</dbReference>
<dbReference type="PROSITE" id="PS51900">
    <property type="entry name" value="CB"/>
    <property type="match status" value="1"/>
</dbReference>
<dbReference type="OrthoDB" id="8201432at2"/>
<dbReference type="InterPro" id="IPR002104">
    <property type="entry name" value="Integrase_catalytic"/>
</dbReference>
<dbReference type="Gene3D" id="1.10.443.10">
    <property type="entry name" value="Intergrase catalytic core"/>
    <property type="match status" value="1"/>
</dbReference>
<evidence type="ECO:0000256" key="1">
    <source>
        <dbReference type="ARBA" id="ARBA00008857"/>
    </source>
</evidence>
<dbReference type="PANTHER" id="PTHR30629">
    <property type="entry name" value="PROPHAGE INTEGRASE"/>
    <property type="match status" value="1"/>
</dbReference>
<dbReference type="KEGG" id="chq:AQ619_13075"/>
<evidence type="ECO:0000256" key="2">
    <source>
        <dbReference type="ARBA" id="ARBA00022908"/>
    </source>
</evidence>
<proteinExistence type="inferred from homology"/>
<dbReference type="Pfam" id="PF00589">
    <property type="entry name" value="Phage_integrase"/>
    <property type="match status" value="1"/>
</dbReference>
<feature type="domain" description="Core-binding (CB)" evidence="7">
    <location>
        <begin position="57"/>
        <end position="140"/>
    </location>
</feature>
<dbReference type="PANTHER" id="PTHR30629:SF2">
    <property type="entry name" value="PROPHAGE INTEGRASE INTS-RELATED"/>
    <property type="match status" value="1"/>
</dbReference>
<evidence type="ECO:0008006" key="10">
    <source>
        <dbReference type="Google" id="ProtNLM"/>
    </source>
</evidence>
<dbReference type="SUPFAM" id="SSF56349">
    <property type="entry name" value="DNA breaking-rejoining enzymes"/>
    <property type="match status" value="1"/>
</dbReference>
<dbReference type="InterPro" id="IPR010998">
    <property type="entry name" value="Integrase_recombinase_N"/>
</dbReference>
<dbReference type="InterPro" id="IPR013762">
    <property type="entry name" value="Integrase-like_cat_sf"/>
</dbReference>
<accession>A0A0P0P160</accession>
<dbReference type="Proteomes" id="UP000056905">
    <property type="component" value="Chromosome"/>
</dbReference>
<dbReference type="PROSITE" id="PS51898">
    <property type="entry name" value="TYR_RECOMBINASE"/>
    <property type="match status" value="1"/>
</dbReference>
<evidence type="ECO:0000313" key="9">
    <source>
        <dbReference type="Proteomes" id="UP000056905"/>
    </source>
</evidence>
<evidence type="ECO:0000256" key="5">
    <source>
        <dbReference type="PROSITE-ProRule" id="PRU01248"/>
    </source>
</evidence>
<keyword evidence="9" id="KW-1185">Reference proteome</keyword>
<evidence type="ECO:0000259" key="7">
    <source>
        <dbReference type="PROSITE" id="PS51900"/>
    </source>
</evidence>
<protein>
    <recommendedName>
        <fullName evidence="10">Tyr recombinase domain-containing protein</fullName>
    </recommendedName>
</protein>
<evidence type="ECO:0000259" key="6">
    <source>
        <dbReference type="PROSITE" id="PS51898"/>
    </source>
</evidence>
<name>A0A0P0P160_9CAUL</name>
<evidence type="ECO:0000256" key="4">
    <source>
        <dbReference type="ARBA" id="ARBA00023172"/>
    </source>
</evidence>
<dbReference type="GO" id="GO:0015074">
    <property type="term" value="P:DNA integration"/>
    <property type="evidence" value="ECO:0007669"/>
    <property type="project" value="UniProtKB-KW"/>
</dbReference>
<keyword evidence="3 5" id="KW-0238">DNA-binding</keyword>